<proteinExistence type="predicted"/>
<reference evidence="3" key="1">
    <citation type="journal article" date="2019" name="Int. J. Syst. Evol. Microbiol.">
        <title>The Global Catalogue of Microorganisms (GCM) 10K type strain sequencing project: providing services to taxonomists for standard genome sequencing and annotation.</title>
        <authorList>
            <consortium name="The Broad Institute Genomics Platform"/>
            <consortium name="The Broad Institute Genome Sequencing Center for Infectious Disease"/>
            <person name="Wu L."/>
            <person name="Ma J."/>
        </authorList>
    </citation>
    <scope>NUCLEOTIDE SEQUENCE [LARGE SCALE GENOMIC DNA]</scope>
    <source>
        <strain evidence="3">JCM 16956</strain>
    </source>
</reference>
<comment type="caution">
    <text evidence="2">The sequence shown here is derived from an EMBL/GenBank/DDBJ whole genome shotgun (WGS) entry which is preliminary data.</text>
</comment>
<keyword evidence="1" id="KW-0472">Membrane</keyword>
<evidence type="ECO:0000256" key="1">
    <source>
        <dbReference type="SAM" id="Phobius"/>
    </source>
</evidence>
<dbReference type="EMBL" id="BAABAJ010000001">
    <property type="protein sequence ID" value="GAA3896850.1"/>
    <property type="molecule type" value="Genomic_DNA"/>
</dbReference>
<protein>
    <submittedName>
        <fullName evidence="2">Uncharacterized protein</fullName>
    </submittedName>
</protein>
<evidence type="ECO:0000313" key="3">
    <source>
        <dbReference type="Proteomes" id="UP001501000"/>
    </source>
</evidence>
<evidence type="ECO:0000313" key="2">
    <source>
        <dbReference type="EMBL" id="GAA3896850.1"/>
    </source>
</evidence>
<feature type="transmembrane region" description="Helical" evidence="1">
    <location>
        <begin position="81"/>
        <end position="114"/>
    </location>
</feature>
<feature type="transmembrane region" description="Helical" evidence="1">
    <location>
        <begin position="12"/>
        <end position="33"/>
    </location>
</feature>
<keyword evidence="1" id="KW-1133">Transmembrane helix</keyword>
<gene>
    <name evidence="2" type="ORF">GCM10022244_03830</name>
</gene>
<accession>A0ABP7L8F7</accession>
<dbReference type="Proteomes" id="UP001501000">
    <property type="component" value="Unassembled WGS sequence"/>
</dbReference>
<organism evidence="2 3">
    <name type="scientific">Streptomyces gulbargensis</name>
    <dbReference type="NCBI Taxonomy" id="364901"/>
    <lineage>
        <taxon>Bacteria</taxon>
        <taxon>Bacillati</taxon>
        <taxon>Actinomycetota</taxon>
        <taxon>Actinomycetes</taxon>
        <taxon>Kitasatosporales</taxon>
        <taxon>Streptomycetaceae</taxon>
        <taxon>Streptomyces</taxon>
    </lineage>
</organism>
<keyword evidence="1" id="KW-0812">Transmembrane</keyword>
<name>A0ABP7L8F7_9ACTN</name>
<keyword evidence="3" id="KW-1185">Reference proteome</keyword>
<sequence>MVAKLAPGSDNAVAVPGPTGAPFPVVVGVWFTFRGSRRTRRLSECLSAWPRGRGMSGNVGDGDEIEGLREAIDRSRRAERVGWAAIAVVVVLGVGAVLAVLAGVLLFAVMAVGVTD</sequence>